<organism evidence="1 2">
    <name type="scientific">Parelaphostrongylus tenuis</name>
    <name type="common">Meningeal worm</name>
    <dbReference type="NCBI Taxonomy" id="148309"/>
    <lineage>
        <taxon>Eukaryota</taxon>
        <taxon>Metazoa</taxon>
        <taxon>Ecdysozoa</taxon>
        <taxon>Nematoda</taxon>
        <taxon>Chromadorea</taxon>
        <taxon>Rhabditida</taxon>
        <taxon>Rhabditina</taxon>
        <taxon>Rhabditomorpha</taxon>
        <taxon>Strongyloidea</taxon>
        <taxon>Metastrongylidae</taxon>
        <taxon>Parelaphostrongylus</taxon>
    </lineage>
</organism>
<gene>
    <name evidence="1" type="ORF">KIN20_016649</name>
</gene>
<accession>A0AAD5N1L3</accession>
<evidence type="ECO:0000313" key="2">
    <source>
        <dbReference type="Proteomes" id="UP001196413"/>
    </source>
</evidence>
<evidence type="ECO:0000313" key="1">
    <source>
        <dbReference type="EMBL" id="KAJ1358261.1"/>
    </source>
</evidence>
<dbReference type="AlphaFoldDB" id="A0AAD5N1L3"/>
<keyword evidence="2" id="KW-1185">Reference proteome</keyword>
<comment type="caution">
    <text evidence="1">The sequence shown here is derived from an EMBL/GenBank/DDBJ whole genome shotgun (WGS) entry which is preliminary data.</text>
</comment>
<dbReference type="Proteomes" id="UP001196413">
    <property type="component" value="Unassembled WGS sequence"/>
</dbReference>
<dbReference type="EMBL" id="JAHQIW010003345">
    <property type="protein sequence ID" value="KAJ1358261.1"/>
    <property type="molecule type" value="Genomic_DNA"/>
</dbReference>
<protein>
    <submittedName>
        <fullName evidence="1">Uncharacterized protein</fullName>
    </submittedName>
</protein>
<proteinExistence type="predicted"/>
<sequence length="89" mass="10372">MPQGQAHARSFTVSCFTLPVFMVYSRETDVRCEDFWHYRKKDAAMGFVSRLVIREFVFDVLEQQGRIAFLPDEIISNILGQVKLQTDQL</sequence>
<name>A0AAD5N1L3_PARTN</name>
<reference evidence="1" key="1">
    <citation type="submission" date="2021-06" db="EMBL/GenBank/DDBJ databases">
        <title>Parelaphostrongylus tenuis whole genome reference sequence.</title>
        <authorList>
            <person name="Garwood T.J."/>
            <person name="Larsen P.A."/>
            <person name="Fountain-Jones N.M."/>
            <person name="Garbe J.R."/>
            <person name="Macchietto M.G."/>
            <person name="Kania S.A."/>
            <person name="Gerhold R.W."/>
            <person name="Richards J.E."/>
            <person name="Wolf T.M."/>
        </authorList>
    </citation>
    <scope>NUCLEOTIDE SEQUENCE</scope>
    <source>
        <strain evidence="1">MNPRO001-30</strain>
        <tissue evidence="1">Meninges</tissue>
    </source>
</reference>